<keyword evidence="6 7" id="KW-0472">Membrane</keyword>
<sequence>MSKQVRADGILLLVTLCWGVSYLLMDISLTDLDPFTLNSFRFLGAFAIAAAVSWKRVKTVNRQTLKYSLIVGIALVVVYIGATFGVKYTSISNSGFLCALTVVFTPFFAWLLFKKKPDKKLMLVVLMCFIGIALLTLGDDFSINAAHLKGDLLCIMCAVAYAADLVMTEKAVSHEEVDAYQLGVFQLGVAGVIHLILAFVTEQPHLPQTPQVWGAVLFLAIFCTGVAFVLQPIAQQYTTASHVGVIFTLEPVFSAIVAFLFAGEVLTPKAYFGAALMLASIFVMEIDFKTLLNRNKPKEGQQ</sequence>
<feature type="transmembrane region" description="Helical" evidence="7">
    <location>
        <begin position="94"/>
        <end position="113"/>
    </location>
</feature>
<keyword evidence="5 7" id="KW-1133">Transmembrane helix</keyword>
<feature type="domain" description="EamA" evidence="8">
    <location>
        <begin position="149"/>
        <end position="284"/>
    </location>
</feature>
<dbReference type="PANTHER" id="PTHR42920">
    <property type="entry name" value="OS03G0707200 PROTEIN-RELATED"/>
    <property type="match status" value="1"/>
</dbReference>
<organism evidence="9 10">
    <name type="scientific">Candidatus Fimisoma avicola</name>
    <dbReference type="NCBI Taxonomy" id="2840826"/>
    <lineage>
        <taxon>Bacteria</taxon>
        <taxon>Bacillati</taxon>
        <taxon>Bacillota</taxon>
        <taxon>Clostridia</taxon>
        <taxon>Eubacteriales</taxon>
        <taxon>Candidatus Fimisoma</taxon>
    </lineage>
</organism>
<dbReference type="SUPFAM" id="SSF103481">
    <property type="entry name" value="Multidrug resistance efflux transporter EmrE"/>
    <property type="match status" value="2"/>
</dbReference>
<evidence type="ECO:0000313" key="10">
    <source>
        <dbReference type="Proteomes" id="UP000824091"/>
    </source>
</evidence>
<dbReference type="InterPro" id="IPR051258">
    <property type="entry name" value="Diverse_Substrate_Transporter"/>
</dbReference>
<comment type="subcellular location">
    <subcellularLocation>
        <location evidence="1">Cell membrane</location>
        <topology evidence="1">Multi-pass membrane protein</topology>
    </subcellularLocation>
</comment>
<feature type="transmembrane region" description="Helical" evidence="7">
    <location>
        <begin position="67"/>
        <end position="88"/>
    </location>
</feature>
<dbReference type="EMBL" id="DVMO01000057">
    <property type="protein sequence ID" value="HIU27494.1"/>
    <property type="molecule type" value="Genomic_DNA"/>
</dbReference>
<feature type="transmembrane region" description="Helical" evidence="7">
    <location>
        <begin position="7"/>
        <end position="25"/>
    </location>
</feature>
<feature type="transmembrane region" description="Helical" evidence="7">
    <location>
        <begin position="37"/>
        <end position="55"/>
    </location>
</feature>
<comment type="caution">
    <text evidence="9">The sequence shown here is derived from an EMBL/GenBank/DDBJ whole genome shotgun (WGS) entry which is preliminary data.</text>
</comment>
<feature type="transmembrane region" description="Helical" evidence="7">
    <location>
        <begin position="269"/>
        <end position="288"/>
    </location>
</feature>
<gene>
    <name evidence="9" type="ORF">IAD16_03790</name>
</gene>
<feature type="transmembrane region" description="Helical" evidence="7">
    <location>
        <begin position="179"/>
        <end position="200"/>
    </location>
</feature>
<feature type="transmembrane region" description="Helical" evidence="7">
    <location>
        <begin position="150"/>
        <end position="167"/>
    </location>
</feature>
<reference evidence="9" key="2">
    <citation type="journal article" date="2021" name="PeerJ">
        <title>Extensive microbial diversity within the chicken gut microbiome revealed by metagenomics and culture.</title>
        <authorList>
            <person name="Gilroy R."/>
            <person name="Ravi A."/>
            <person name="Getino M."/>
            <person name="Pursley I."/>
            <person name="Horton D.L."/>
            <person name="Alikhan N.F."/>
            <person name="Baker D."/>
            <person name="Gharbi K."/>
            <person name="Hall N."/>
            <person name="Watson M."/>
            <person name="Adriaenssens E.M."/>
            <person name="Foster-Nyarko E."/>
            <person name="Jarju S."/>
            <person name="Secka A."/>
            <person name="Antonio M."/>
            <person name="Oren A."/>
            <person name="Chaudhuri R.R."/>
            <person name="La Ragione R."/>
            <person name="Hildebrand F."/>
            <person name="Pallen M.J."/>
        </authorList>
    </citation>
    <scope>NUCLEOTIDE SEQUENCE</scope>
    <source>
        <strain evidence="9">11300</strain>
    </source>
</reference>
<protein>
    <submittedName>
        <fullName evidence="9">DMT family transporter</fullName>
    </submittedName>
</protein>
<evidence type="ECO:0000256" key="7">
    <source>
        <dbReference type="SAM" id="Phobius"/>
    </source>
</evidence>
<dbReference type="InterPro" id="IPR037185">
    <property type="entry name" value="EmrE-like"/>
</dbReference>
<dbReference type="InterPro" id="IPR000620">
    <property type="entry name" value="EamA_dom"/>
</dbReference>
<accession>A0A9D1I3U2</accession>
<dbReference type="GO" id="GO:0005886">
    <property type="term" value="C:plasma membrane"/>
    <property type="evidence" value="ECO:0007669"/>
    <property type="project" value="UniProtKB-SubCell"/>
</dbReference>
<feature type="domain" description="EamA" evidence="8">
    <location>
        <begin position="10"/>
        <end position="136"/>
    </location>
</feature>
<evidence type="ECO:0000259" key="8">
    <source>
        <dbReference type="Pfam" id="PF00892"/>
    </source>
</evidence>
<evidence type="ECO:0000256" key="2">
    <source>
        <dbReference type="ARBA" id="ARBA00007362"/>
    </source>
</evidence>
<evidence type="ECO:0000313" key="9">
    <source>
        <dbReference type="EMBL" id="HIU27494.1"/>
    </source>
</evidence>
<proteinExistence type="inferred from homology"/>
<dbReference type="Proteomes" id="UP000824091">
    <property type="component" value="Unassembled WGS sequence"/>
</dbReference>
<keyword evidence="3" id="KW-1003">Cell membrane</keyword>
<feature type="transmembrane region" description="Helical" evidence="7">
    <location>
        <begin position="120"/>
        <end position="138"/>
    </location>
</feature>
<comment type="similarity">
    <text evidence="2">Belongs to the EamA transporter family.</text>
</comment>
<evidence type="ECO:0000256" key="3">
    <source>
        <dbReference type="ARBA" id="ARBA00022475"/>
    </source>
</evidence>
<dbReference type="Pfam" id="PF00892">
    <property type="entry name" value="EamA"/>
    <property type="match status" value="2"/>
</dbReference>
<name>A0A9D1I3U2_9FIRM</name>
<reference evidence="9" key="1">
    <citation type="submission" date="2020-10" db="EMBL/GenBank/DDBJ databases">
        <authorList>
            <person name="Gilroy R."/>
        </authorList>
    </citation>
    <scope>NUCLEOTIDE SEQUENCE</scope>
    <source>
        <strain evidence="9">11300</strain>
    </source>
</reference>
<feature type="transmembrane region" description="Helical" evidence="7">
    <location>
        <begin position="212"/>
        <end position="230"/>
    </location>
</feature>
<evidence type="ECO:0000256" key="6">
    <source>
        <dbReference type="ARBA" id="ARBA00023136"/>
    </source>
</evidence>
<keyword evidence="4 7" id="KW-0812">Transmembrane</keyword>
<evidence type="ECO:0000256" key="1">
    <source>
        <dbReference type="ARBA" id="ARBA00004651"/>
    </source>
</evidence>
<dbReference type="Gene3D" id="1.10.3730.20">
    <property type="match status" value="1"/>
</dbReference>
<evidence type="ECO:0000256" key="4">
    <source>
        <dbReference type="ARBA" id="ARBA00022692"/>
    </source>
</evidence>
<evidence type="ECO:0000256" key="5">
    <source>
        <dbReference type="ARBA" id="ARBA00022989"/>
    </source>
</evidence>
<dbReference type="AlphaFoldDB" id="A0A9D1I3U2"/>
<dbReference type="PANTHER" id="PTHR42920:SF5">
    <property type="entry name" value="EAMA DOMAIN-CONTAINING PROTEIN"/>
    <property type="match status" value="1"/>
</dbReference>
<feature type="transmembrane region" description="Helical" evidence="7">
    <location>
        <begin position="242"/>
        <end position="263"/>
    </location>
</feature>